<dbReference type="EMBL" id="CM056809">
    <property type="protein sequence ID" value="KAJ8649985.1"/>
    <property type="molecule type" value="Genomic_DNA"/>
</dbReference>
<evidence type="ECO:0000313" key="2">
    <source>
        <dbReference type="Proteomes" id="UP001234297"/>
    </source>
</evidence>
<keyword evidence="2" id="KW-1185">Reference proteome</keyword>
<proteinExistence type="predicted"/>
<name>A0ACC2MX12_PERAE</name>
<dbReference type="Proteomes" id="UP001234297">
    <property type="component" value="Chromosome 1"/>
</dbReference>
<protein>
    <submittedName>
        <fullName evidence="1">Uncharacterized protein</fullName>
    </submittedName>
</protein>
<sequence>MDEVYKKHRKEIDGRVEVVKKNRKNSLKNYEGMVAAGRHGVTEGTVNSTLNLAVLDYEEVWSRPKRRQQPLS</sequence>
<reference evidence="1 2" key="1">
    <citation type="journal article" date="2022" name="Hortic Res">
        <title>A haplotype resolved chromosomal level avocado genome allows analysis of novel avocado genes.</title>
        <authorList>
            <person name="Nath O."/>
            <person name="Fletcher S.J."/>
            <person name="Hayward A."/>
            <person name="Shaw L.M."/>
            <person name="Masouleh A.K."/>
            <person name="Furtado A."/>
            <person name="Henry R.J."/>
            <person name="Mitter N."/>
        </authorList>
    </citation>
    <scope>NUCLEOTIDE SEQUENCE [LARGE SCALE GENOMIC DNA]</scope>
    <source>
        <strain evidence="2">cv. Hass</strain>
    </source>
</reference>
<evidence type="ECO:0000313" key="1">
    <source>
        <dbReference type="EMBL" id="KAJ8649985.1"/>
    </source>
</evidence>
<gene>
    <name evidence="1" type="ORF">MRB53_003008</name>
</gene>
<accession>A0ACC2MX12</accession>
<organism evidence="1 2">
    <name type="scientific">Persea americana</name>
    <name type="common">Avocado</name>
    <dbReference type="NCBI Taxonomy" id="3435"/>
    <lineage>
        <taxon>Eukaryota</taxon>
        <taxon>Viridiplantae</taxon>
        <taxon>Streptophyta</taxon>
        <taxon>Embryophyta</taxon>
        <taxon>Tracheophyta</taxon>
        <taxon>Spermatophyta</taxon>
        <taxon>Magnoliopsida</taxon>
        <taxon>Magnoliidae</taxon>
        <taxon>Laurales</taxon>
        <taxon>Lauraceae</taxon>
        <taxon>Persea</taxon>
    </lineage>
</organism>
<comment type="caution">
    <text evidence="1">The sequence shown here is derived from an EMBL/GenBank/DDBJ whole genome shotgun (WGS) entry which is preliminary data.</text>
</comment>